<keyword evidence="2" id="KW-1185">Reference proteome</keyword>
<accession>A0A1D7XNJ5</accession>
<evidence type="ECO:0000313" key="1">
    <source>
        <dbReference type="EMBL" id="AOR24857.1"/>
    </source>
</evidence>
<dbReference type="RefSeq" id="WP_069680979.1">
    <property type="nucleotide sequence ID" value="NZ_CP017253.2"/>
</dbReference>
<name>A0A1D7XNJ5_9CLOT</name>
<evidence type="ECO:0000313" key="2">
    <source>
        <dbReference type="Proteomes" id="UP000094652"/>
    </source>
</evidence>
<dbReference type="Proteomes" id="UP000094652">
    <property type="component" value="Chromosome"/>
</dbReference>
<gene>
    <name evidence="1" type="ORF">BGI42_14505</name>
</gene>
<proteinExistence type="predicted"/>
<protein>
    <submittedName>
        <fullName evidence="1">Protein phosphatase</fullName>
    </submittedName>
</protein>
<dbReference type="AlphaFoldDB" id="A0A1D7XNJ5"/>
<reference evidence="2" key="1">
    <citation type="submission" date="2016-09" db="EMBL/GenBank/DDBJ databases">
        <title>Genomics of Clostridium taeniosporum, an organism which forms endospores with ribbon-like appendages.</title>
        <authorList>
            <person name="Walker J.R."/>
        </authorList>
    </citation>
    <scope>NUCLEOTIDE SEQUENCE [LARGE SCALE GENOMIC DNA]</scope>
    <source>
        <strain evidence="2">1/k</strain>
    </source>
</reference>
<organism evidence="1 2">
    <name type="scientific">Clostridium taeniosporum</name>
    <dbReference type="NCBI Taxonomy" id="394958"/>
    <lineage>
        <taxon>Bacteria</taxon>
        <taxon>Bacillati</taxon>
        <taxon>Bacillota</taxon>
        <taxon>Clostridia</taxon>
        <taxon>Eubacteriales</taxon>
        <taxon>Clostridiaceae</taxon>
        <taxon>Clostridium</taxon>
    </lineage>
</organism>
<dbReference type="KEGG" id="ctae:BGI42_14505"/>
<dbReference type="OrthoDB" id="1909930at2"/>
<sequence length="119" mass="14521">MMSDSLLCYNSLLNKEDFINYFLDKNTLDSKIPKINLKETCNFYYVDILFSSEKNYFIEVFYKNNFLIFKFYESNNINYNFKRIYYLENINIDELSLSKNKKQIKINIPKLNIYKNNHI</sequence>
<dbReference type="EMBL" id="CP017253">
    <property type="protein sequence ID" value="AOR24857.1"/>
    <property type="molecule type" value="Genomic_DNA"/>
</dbReference>